<evidence type="ECO:0000256" key="1">
    <source>
        <dbReference type="SAM" id="MobiDB-lite"/>
    </source>
</evidence>
<gene>
    <name evidence="2" type="ORF">DTER00134_LOCUS21879</name>
</gene>
<evidence type="ECO:0000313" key="2">
    <source>
        <dbReference type="EMBL" id="CAE0506803.1"/>
    </source>
</evidence>
<sequence>MCHSGPTNSPLQAPVRGAVCATCWMCCVRNHASITPSSPNWSCRSTGTMRPSRGITCYKSCLMKTANCGVATTDERRWLLPFLDPDSGHEREASWMNARTYFAVQLQQNLEVHVQGALLRRVKEYLHCVQLPLEDNGWQESRQELFEMVVHGTVEAHVQDMSPALAHCLEQLRVTLQPHREYMGPLPRRISKPLQDLLPLHLFLTRHQRPGAPTPPAPLPSEEEHPEDAGHAGLAAALDERQAFTPARGAAAPVSPTPAATEASAAPPHPPPQLHAFKASSAASPPPSPSPPKIVYVSSGQATPPNTRPFMPLSPLPRLESAALDQMIVVDMCSGLRKERGYAQVLQELLPGMPEPQRRNAIPLVKLLPELSADQVTQRRGAAQKDK</sequence>
<organism evidence="2">
    <name type="scientific">Dunaliella tertiolecta</name>
    <name type="common">Green alga</name>
    <dbReference type="NCBI Taxonomy" id="3047"/>
    <lineage>
        <taxon>Eukaryota</taxon>
        <taxon>Viridiplantae</taxon>
        <taxon>Chlorophyta</taxon>
        <taxon>core chlorophytes</taxon>
        <taxon>Chlorophyceae</taxon>
        <taxon>CS clade</taxon>
        <taxon>Chlamydomonadales</taxon>
        <taxon>Dunaliellaceae</taxon>
        <taxon>Dunaliella</taxon>
    </lineage>
</organism>
<feature type="region of interest" description="Disordered" evidence="1">
    <location>
        <begin position="247"/>
        <end position="310"/>
    </location>
</feature>
<dbReference type="AlphaFoldDB" id="A0A7S3R9U4"/>
<feature type="compositionally biased region" description="Low complexity" evidence="1">
    <location>
        <begin position="250"/>
        <end position="266"/>
    </location>
</feature>
<dbReference type="EMBL" id="HBIP01035942">
    <property type="protein sequence ID" value="CAE0506803.1"/>
    <property type="molecule type" value="Transcribed_RNA"/>
</dbReference>
<reference evidence="2" key="1">
    <citation type="submission" date="2021-01" db="EMBL/GenBank/DDBJ databases">
        <authorList>
            <person name="Corre E."/>
            <person name="Pelletier E."/>
            <person name="Niang G."/>
            <person name="Scheremetjew M."/>
            <person name="Finn R."/>
            <person name="Kale V."/>
            <person name="Holt S."/>
            <person name="Cochrane G."/>
            <person name="Meng A."/>
            <person name="Brown T."/>
            <person name="Cohen L."/>
        </authorList>
    </citation>
    <scope>NUCLEOTIDE SEQUENCE</scope>
    <source>
        <strain evidence="2">CCMP1320</strain>
    </source>
</reference>
<feature type="region of interest" description="Disordered" evidence="1">
    <location>
        <begin position="207"/>
        <end position="229"/>
    </location>
</feature>
<name>A0A7S3R9U4_DUNTE</name>
<accession>A0A7S3R9U4</accession>
<protein>
    <submittedName>
        <fullName evidence="2">Uncharacterized protein</fullName>
    </submittedName>
</protein>
<proteinExistence type="predicted"/>